<evidence type="ECO:0000313" key="2">
    <source>
        <dbReference type="EMBL" id="KAA1074724.1"/>
    </source>
</evidence>
<keyword evidence="3" id="KW-1185">Reference proteome</keyword>
<feature type="chain" id="PRO_5023034592" evidence="1">
    <location>
        <begin position="20"/>
        <end position="388"/>
    </location>
</feature>
<keyword evidence="1" id="KW-0732">Signal</keyword>
<accession>A0A5B0MFD9</accession>
<dbReference type="EMBL" id="VSWC01000157">
    <property type="protein sequence ID" value="KAA1074724.1"/>
    <property type="molecule type" value="Genomic_DNA"/>
</dbReference>
<dbReference type="AlphaFoldDB" id="A0A5B0MFD9"/>
<comment type="caution">
    <text evidence="2">The sequence shown here is derived from an EMBL/GenBank/DDBJ whole genome shotgun (WGS) entry which is preliminary data.</text>
</comment>
<dbReference type="Proteomes" id="UP000324748">
    <property type="component" value="Unassembled WGS sequence"/>
</dbReference>
<proteinExistence type="predicted"/>
<dbReference type="OrthoDB" id="2510389at2759"/>
<evidence type="ECO:0000313" key="3">
    <source>
        <dbReference type="Proteomes" id="UP000324748"/>
    </source>
</evidence>
<feature type="signal peptide" evidence="1">
    <location>
        <begin position="1"/>
        <end position="19"/>
    </location>
</feature>
<gene>
    <name evidence="2" type="ORF">PGT21_017123</name>
</gene>
<organism evidence="2 3">
    <name type="scientific">Puccinia graminis f. sp. tritici</name>
    <dbReference type="NCBI Taxonomy" id="56615"/>
    <lineage>
        <taxon>Eukaryota</taxon>
        <taxon>Fungi</taxon>
        <taxon>Dikarya</taxon>
        <taxon>Basidiomycota</taxon>
        <taxon>Pucciniomycotina</taxon>
        <taxon>Pucciniomycetes</taxon>
        <taxon>Pucciniales</taxon>
        <taxon>Pucciniaceae</taxon>
        <taxon>Puccinia</taxon>
    </lineage>
</organism>
<sequence length="388" mass="44204">MDAAFYFQIALCFLHLVDAIPTGISTAELTRNPSDLTGENEIFKDLEDLNSLEPISSRPKTISEEYPGRFPVFYFPRHAELKDSFLDRANLDLAVISGPSVSNTHVGQEKNEKRVKCLGSLPTTHPREREILGLDRQTHPSKKTRQLRRRIRKKPNIGEEEKGSINLTGLNDFGLKNWWKVLFRRTVRFPPRNPESTEQIKKDIYKRFELAKELSNTGYTPLQSEIPGDLPISIKWRPTEIDAEGRNEVLIRLTQRSLSRGGLLWLGTLAQRVDPIFQTLDLFHNALVSTGLDRSITGFAENFGQPLLEWFRDLIFEQSGRDQVPLIGLARLKLPRDKSKALLSDAQIYLSKMLSEEGINLHKSGIVSVALMGYWCQENVSKQGHMIK</sequence>
<reference evidence="2 3" key="1">
    <citation type="submission" date="2019-05" db="EMBL/GenBank/DDBJ databases">
        <title>Emergence of the Ug99 lineage of the wheat stem rust pathogen through somatic hybridization.</title>
        <authorList>
            <person name="Li F."/>
            <person name="Upadhyaya N.M."/>
            <person name="Sperschneider J."/>
            <person name="Matny O."/>
            <person name="Nguyen-Phuc H."/>
            <person name="Mago R."/>
            <person name="Raley C."/>
            <person name="Miller M.E."/>
            <person name="Silverstein K.A.T."/>
            <person name="Henningsen E."/>
            <person name="Hirsch C.D."/>
            <person name="Visser B."/>
            <person name="Pretorius Z.A."/>
            <person name="Steffenson B.J."/>
            <person name="Schwessinger B."/>
            <person name="Dodds P.N."/>
            <person name="Figueroa M."/>
        </authorList>
    </citation>
    <scope>NUCLEOTIDE SEQUENCE [LARGE SCALE GENOMIC DNA]</scope>
    <source>
        <strain evidence="2">21-0</strain>
    </source>
</reference>
<protein>
    <submittedName>
        <fullName evidence="2">Uncharacterized protein</fullName>
    </submittedName>
</protein>
<name>A0A5B0MFD9_PUCGR</name>
<evidence type="ECO:0000256" key="1">
    <source>
        <dbReference type="SAM" id="SignalP"/>
    </source>
</evidence>